<feature type="domain" description="SH3" evidence="5">
    <location>
        <begin position="150"/>
        <end position="209"/>
    </location>
</feature>
<evidence type="ECO:0000313" key="6">
    <source>
        <dbReference type="EMBL" id="ESN98995.1"/>
    </source>
</evidence>
<dbReference type="InterPro" id="IPR036028">
    <property type="entry name" value="SH3-like_dom_sf"/>
</dbReference>
<evidence type="ECO:0000256" key="4">
    <source>
        <dbReference type="PROSITE-ProRule" id="PRU00192"/>
    </source>
</evidence>
<dbReference type="Pfam" id="PF14604">
    <property type="entry name" value="SH3_9"/>
    <property type="match status" value="1"/>
</dbReference>
<evidence type="ECO:0000313" key="7">
    <source>
        <dbReference type="EnsemblMetazoa" id="HelroP67445"/>
    </source>
</evidence>
<dbReference type="AlphaFoldDB" id="T1FZ10"/>
<dbReference type="STRING" id="6412.T1FZ10"/>
<dbReference type="SUPFAM" id="SSF50044">
    <property type="entry name" value="SH3-domain"/>
    <property type="match status" value="3"/>
</dbReference>
<feature type="domain" description="SH3" evidence="5">
    <location>
        <begin position="68"/>
        <end position="132"/>
    </location>
</feature>
<accession>T1FZ10</accession>
<name>T1FZ10_HELRO</name>
<dbReference type="OrthoDB" id="6284961at2759"/>
<sequence length="216" mass="23284">VAMFTYNSKEPGDLSFVQGDVFPAQKTDDDWWTGTINGVTGIFPASYVQEMETMNQTTPPRQSTTGEIDDKVASVIAAYPATGPEQLTLQPGQLIHVRKKSPSGWWEGELQAKGQKRKVGWFPANYVKLLGAGSSQQISPVNASAVSSSSAVGSVVAMYNYQGQADDDLSFEEGNVINLIEKTNSDWWKGELNGAVGIFPANYVAIISNSGKNALN</sequence>
<dbReference type="Gene3D" id="2.30.30.40">
    <property type="entry name" value="SH3 Domains"/>
    <property type="match status" value="3"/>
</dbReference>
<dbReference type="CTD" id="20214058"/>
<evidence type="ECO:0000256" key="2">
    <source>
        <dbReference type="ARBA" id="ARBA00019109"/>
    </source>
</evidence>
<dbReference type="PRINTS" id="PR00452">
    <property type="entry name" value="SH3DOMAIN"/>
</dbReference>
<dbReference type="PRINTS" id="PR00499">
    <property type="entry name" value="P67PHOX"/>
</dbReference>
<dbReference type="SMART" id="SM00326">
    <property type="entry name" value="SH3"/>
    <property type="match status" value="3"/>
</dbReference>
<dbReference type="InParanoid" id="T1FZ10"/>
<proteinExistence type="inferred from homology"/>
<dbReference type="GeneID" id="20214058"/>
<dbReference type="HOGENOM" id="CLU_1280516_0_0_1"/>
<dbReference type="Pfam" id="PF00018">
    <property type="entry name" value="SH3_1"/>
    <property type="match status" value="1"/>
</dbReference>
<reference evidence="8" key="1">
    <citation type="submission" date="2012-12" db="EMBL/GenBank/DDBJ databases">
        <authorList>
            <person name="Hellsten U."/>
            <person name="Grimwood J."/>
            <person name="Chapman J.A."/>
            <person name="Shapiro H."/>
            <person name="Aerts A."/>
            <person name="Otillar R.P."/>
            <person name="Terry A.Y."/>
            <person name="Boore J.L."/>
            <person name="Simakov O."/>
            <person name="Marletaz F."/>
            <person name="Cho S.-J."/>
            <person name="Edsinger-Gonzales E."/>
            <person name="Havlak P."/>
            <person name="Kuo D.-H."/>
            <person name="Larsson T."/>
            <person name="Lv J."/>
            <person name="Arendt D."/>
            <person name="Savage R."/>
            <person name="Osoegawa K."/>
            <person name="de Jong P."/>
            <person name="Lindberg D.R."/>
            <person name="Seaver E.C."/>
            <person name="Weisblat D.A."/>
            <person name="Putnam N.H."/>
            <person name="Grigoriev I.V."/>
            <person name="Rokhsar D.S."/>
        </authorList>
    </citation>
    <scope>NUCLEOTIDE SEQUENCE</scope>
</reference>
<dbReference type="Proteomes" id="UP000015101">
    <property type="component" value="Unassembled WGS sequence"/>
</dbReference>
<dbReference type="OMA" id="WDEALFD"/>
<dbReference type="PANTHER" id="PTHR14167:SF116">
    <property type="entry name" value="CAP, ISOFORM AC"/>
    <property type="match status" value="1"/>
</dbReference>
<dbReference type="PROSITE" id="PS50002">
    <property type="entry name" value="SH3"/>
    <property type="match status" value="3"/>
</dbReference>
<dbReference type="RefSeq" id="XP_009022572.1">
    <property type="nucleotide sequence ID" value="XM_009024324.1"/>
</dbReference>
<keyword evidence="3 4" id="KW-0728">SH3 domain</keyword>
<comment type="similarity">
    <text evidence="1">Belongs to the SH3YL1 family.</text>
</comment>
<dbReference type="InterPro" id="IPR001452">
    <property type="entry name" value="SH3_domain"/>
</dbReference>
<gene>
    <name evidence="7" type="primary">20214058</name>
    <name evidence="6" type="ORF">HELRODRAFT_67445</name>
</gene>
<evidence type="ECO:0000256" key="3">
    <source>
        <dbReference type="ARBA" id="ARBA00022443"/>
    </source>
</evidence>
<dbReference type="KEGG" id="hro:HELRODRAFT_67445"/>
<dbReference type="Pfam" id="PF07653">
    <property type="entry name" value="SH3_2"/>
    <property type="match status" value="1"/>
</dbReference>
<dbReference type="eggNOG" id="KOG1029">
    <property type="taxonomic scope" value="Eukaryota"/>
</dbReference>
<feature type="domain" description="SH3" evidence="5">
    <location>
        <begin position="1"/>
        <end position="53"/>
    </location>
</feature>
<dbReference type="PANTHER" id="PTHR14167">
    <property type="entry name" value="SH3 DOMAIN-CONTAINING"/>
    <property type="match status" value="1"/>
</dbReference>
<reference evidence="6 8" key="2">
    <citation type="journal article" date="2013" name="Nature">
        <title>Insights into bilaterian evolution from three spiralian genomes.</title>
        <authorList>
            <person name="Simakov O."/>
            <person name="Marletaz F."/>
            <person name="Cho S.J."/>
            <person name="Edsinger-Gonzales E."/>
            <person name="Havlak P."/>
            <person name="Hellsten U."/>
            <person name="Kuo D.H."/>
            <person name="Larsson T."/>
            <person name="Lv J."/>
            <person name="Arendt D."/>
            <person name="Savage R."/>
            <person name="Osoegawa K."/>
            <person name="de Jong P."/>
            <person name="Grimwood J."/>
            <person name="Chapman J.A."/>
            <person name="Shapiro H."/>
            <person name="Aerts A."/>
            <person name="Otillar R.P."/>
            <person name="Terry A.Y."/>
            <person name="Boore J.L."/>
            <person name="Grigoriev I.V."/>
            <person name="Lindberg D.R."/>
            <person name="Seaver E.C."/>
            <person name="Weisblat D.A."/>
            <person name="Putnam N.H."/>
            <person name="Rokhsar D.S."/>
        </authorList>
    </citation>
    <scope>NUCLEOTIDE SEQUENCE</scope>
</reference>
<reference evidence="7" key="3">
    <citation type="submission" date="2015-06" db="UniProtKB">
        <authorList>
            <consortium name="EnsemblMetazoa"/>
        </authorList>
    </citation>
    <scope>IDENTIFICATION</scope>
</reference>
<organism evidence="7 8">
    <name type="scientific">Helobdella robusta</name>
    <name type="common">Californian leech</name>
    <dbReference type="NCBI Taxonomy" id="6412"/>
    <lineage>
        <taxon>Eukaryota</taxon>
        <taxon>Metazoa</taxon>
        <taxon>Spiralia</taxon>
        <taxon>Lophotrochozoa</taxon>
        <taxon>Annelida</taxon>
        <taxon>Clitellata</taxon>
        <taxon>Hirudinea</taxon>
        <taxon>Rhynchobdellida</taxon>
        <taxon>Glossiphoniidae</taxon>
        <taxon>Helobdella</taxon>
    </lineage>
</organism>
<evidence type="ECO:0000256" key="1">
    <source>
        <dbReference type="ARBA" id="ARBA00007761"/>
    </source>
</evidence>
<dbReference type="CDD" id="cd11839">
    <property type="entry name" value="SH3_Intersectin_4"/>
    <property type="match status" value="1"/>
</dbReference>
<protein>
    <recommendedName>
        <fullName evidence="2">SH3 domain-containing YSC84-like protein 1</fullName>
    </recommendedName>
</protein>
<dbReference type="EMBL" id="AMQM01001094">
    <property type="status" value="NOT_ANNOTATED_CDS"/>
    <property type="molecule type" value="Genomic_DNA"/>
</dbReference>
<evidence type="ECO:0000313" key="8">
    <source>
        <dbReference type="Proteomes" id="UP000015101"/>
    </source>
</evidence>
<dbReference type="EnsemblMetazoa" id="HelroT67445">
    <property type="protein sequence ID" value="HelroP67445"/>
    <property type="gene ID" value="HelroG67445"/>
</dbReference>
<evidence type="ECO:0000259" key="5">
    <source>
        <dbReference type="PROSITE" id="PS50002"/>
    </source>
</evidence>
<dbReference type="FunFam" id="2.30.30.40:FF:000100">
    <property type="entry name" value="SH3 domain-containing YSC84-like protein 1"/>
    <property type="match status" value="1"/>
</dbReference>
<dbReference type="InterPro" id="IPR050384">
    <property type="entry name" value="Endophilin_SH3RF"/>
</dbReference>
<dbReference type="EMBL" id="KB097143">
    <property type="protein sequence ID" value="ESN98995.1"/>
    <property type="molecule type" value="Genomic_DNA"/>
</dbReference>
<keyword evidence="8" id="KW-1185">Reference proteome</keyword>